<proteinExistence type="predicted"/>
<comment type="caution">
    <text evidence="1">The sequence shown here is derived from an EMBL/GenBank/DDBJ whole genome shotgun (WGS) entry which is preliminary data.</text>
</comment>
<accession>A0ABU4NJZ8</accession>
<gene>
    <name evidence="1" type="ORF">PV662_27625</name>
</gene>
<dbReference type="RefSeq" id="WP_319062867.1">
    <property type="nucleotide sequence ID" value="NZ_JARAYT010000012.1"/>
</dbReference>
<dbReference type="Proteomes" id="UP001271274">
    <property type="component" value="Unassembled WGS sequence"/>
</dbReference>
<protein>
    <submittedName>
        <fullName evidence="1">Uncharacterized protein</fullName>
    </submittedName>
</protein>
<name>A0ABU4NJZ8_9ACTN</name>
<organism evidence="1 2">
    <name type="scientific">Streptomyces europaeiscabiei</name>
    <dbReference type="NCBI Taxonomy" id="146819"/>
    <lineage>
        <taxon>Bacteria</taxon>
        <taxon>Bacillati</taxon>
        <taxon>Actinomycetota</taxon>
        <taxon>Actinomycetes</taxon>
        <taxon>Kitasatosporales</taxon>
        <taxon>Streptomycetaceae</taxon>
        <taxon>Streptomyces</taxon>
    </lineage>
</organism>
<sequence>MRDRRLIRARGSLVRVALPDGPREGRPCEPAVTALKGADAYGRMAAWLGRRPLSPTA</sequence>
<keyword evidence="2" id="KW-1185">Reference proteome</keyword>
<reference evidence="1 2" key="1">
    <citation type="journal article" date="2023" name="Microb. Genom.">
        <title>Mesoterricola silvestris gen. nov., sp. nov., Mesoterricola sediminis sp. nov., Geothrix oryzae sp. nov., Geothrix edaphica sp. nov., Geothrix rubra sp. nov., and Geothrix limicola sp. nov., six novel members of Acidobacteriota isolated from soils.</title>
        <authorList>
            <person name="Weisberg A.J."/>
            <person name="Pearce E."/>
            <person name="Kramer C.G."/>
            <person name="Chang J.H."/>
            <person name="Clarke C.R."/>
        </authorList>
    </citation>
    <scope>NUCLEOTIDE SEQUENCE [LARGE SCALE GENOMIC DNA]</scope>
    <source>
        <strain evidence="1 2">ID09-01A</strain>
    </source>
</reference>
<evidence type="ECO:0000313" key="1">
    <source>
        <dbReference type="EMBL" id="MDX3703465.1"/>
    </source>
</evidence>
<dbReference type="EMBL" id="JARAYU010000010">
    <property type="protein sequence ID" value="MDX3703465.1"/>
    <property type="molecule type" value="Genomic_DNA"/>
</dbReference>
<evidence type="ECO:0000313" key="2">
    <source>
        <dbReference type="Proteomes" id="UP001271274"/>
    </source>
</evidence>